<protein>
    <recommendedName>
        <fullName evidence="1">AB hydrolase-1 domain-containing protein</fullName>
    </recommendedName>
</protein>
<dbReference type="InterPro" id="IPR052897">
    <property type="entry name" value="Sec-Metab_Biosynth_Hydrolase"/>
</dbReference>
<evidence type="ECO:0000313" key="2">
    <source>
        <dbReference type="EMBL" id="GAT42523.1"/>
    </source>
</evidence>
<feature type="domain" description="AB hydrolase-1" evidence="1">
    <location>
        <begin position="9"/>
        <end position="252"/>
    </location>
</feature>
<dbReference type="EMBL" id="DF838044">
    <property type="protein sequence ID" value="GAT42523.1"/>
    <property type="molecule type" value="Genomic_DNA"/>
</dbReference>
<evidence type="ECO:0000313" key="3">
    <source>
        <dbReference type="Proteomes" id="UP000815677"/>
    </source>
</evidence>
<dbReference type="InterPro" id="IPR029058">
    <property type="entry name" value="AB_hydrolase_fold"/>
</dbReference>
<evidence type="ECO:0000259" key="1">
    <source>
        <dbReference type="Pfam" id="PF12697"/>
    </source>
</evidence>
<dbReference type="InterPro" id="IPR000073">
    <property type="entry name" value="AB_hydrolase_1"/>
</dbReference>
<proteinExistence type="predicted"/>
<name>A0ABQ0KUF8_MYCCL</name>
<organism evidence="2 3">
    <name type="scientific">Mycena chlorophos</name>
    <name type="common">Agaric fungus</name>
    <name type="synonym">Agaricus chlorophos</name>
    <dbReference type="NCBI Taxonomy" id="658473"/>
    <lineage>
        <taxon>Eukaryota</taxon>
        <taxon>Fungi</taxon>
        <taxon>Dikarya</taxon>
        <taxon>Basidiomycota</taxon>
        <taxon>Agaricomycotina</taxon>
        <taxon>Agaricomycetes</taxon>
        <taxon>Agaricomycetidae</taxon>
        <taxon>Agaricales</taxon>
        <taxon>Marasmiineae</taxon>
        <taxon>Mycenaceae</taxon>
        <taxon>Mycena</taxon>
    </lineage>
</organism>
<dbReference type="PANTHER" id="PTHR37017:SF11">
    <property type="entry name" value="ESTERASE_LIPASE_THIOESTERASE DOMAIN-CONTAINING PROTEIN"/>
    <property type="match status" value="1"/>
</dbReference>
<dbReference type="Proteomes" id="UP000815677">
    <property type="component" value="Unassembled WGS sequence"/>
</dbReference>
<sequence length="257" mass="27695">MASSSPTFLFVPGVCHTPAHCQPLLDAFHARGYSAEAVALPTVGSLASTAPLNADVNAIRDSLERLVVNENRDVVLVCHSYGGVPGSQAVKGFERSRRMADGTDGGIVQVVFLAAMLPKEGESTAELLAGVGAPKELGRWLEPGTENTIVANKHATEMLFHDLDTDAAAHWTKELEPMSTHTMTTPAVGVCWDLDVPKVYIVCKQDRALWIPGVSTLRFVERVNGGSLDGWSTLEMDCGHSPFLSHIHQLVDMLTRP</sequence>
<dbReference type="SUPFAM" id="SSF53474">
    <property type="entry name" value="alpha/beta-Hydrolases"/>
    <property type="match status" value="1"/>
</dbReference>
<gene>
    <name evidence="2" type="ORF">MCHLO_00236</name>
</gene>
<accession>A0ABQ0KUF8</accession>
<reference evidence="2" key="1">
    <citation type="submission" date="2014-09" db="EMBL/GenBank/DDBJ databases">
        <title>Genome sequence of the luminous mushroom Mycena chlorophos for searching fungal bioluminescence genes.</title>
        <authorList>
            <person name="Tanaka Y."/>
            <person name="Kasuga D."/>
            <person name="Oba Y."/>
            <person name="Hase S."/>
            <person name="Sato K."/>
            <person name="Oba Y."/>
            <person name="Sakakibara Y."/>
        </authorList>
    </citation>
    <scope>NUCLEOTIDE SEQUENCE</scope>
</reference>
<dbReference type="Pfam" id="PF12697">
    <property type="entry name" value="Abhydrolase_6"/>
    <property type="match status" value="1"/>
</dbReference>
<dbReference type="PANTHER" id="PTHR37017">
    <property type="entry name" value="AB HYDROLASE-1 DOMAIN-CONTAINING PROTEIN-RELATED"/>
    <property type="match status" value="1"/>
</dbReference>
<dbReference type="Gene3D" id="3.40.50.1820">
    <property type="entry name" value="alpha/beta hydrolase"/>
    <property type="match status" value="1"/>
</dbReference>
<keyword evidence="3" id="KW-1185">Reference proteome</keyword>